<evidence type="ECO:0000256" key="1">
    <source>
        <dbReference type="SAM" id="MobiDB-lite"/>
    </source>
</evidence>
<dbReference type="AlphaFoldDB" id="A0AAV4WAS9"/>
<sequence>MRSNTPRHDFSRGAKMCPFRNEKSSLLENLSFRAPTPPEVLGSEGPSPHAQNIHRRSSVGLSDVRFSTA</sequence>
<accession>A0AAV4WAS9</accession>
<comment type="caution">
    <text evidence="2">The sequence shown here is derived from an EMBL/GenBank/DDBJ whole genome shotgun (WGS) entry which is preliminary data.</text>
</comment>
<dbReference type="EMBL" id="BPLR01015829">
    <property type="protein sequence ID" value="GIY78989.1"/>
    <property type="molecule type" value="Genomic_DNA"/>
</dbReference>
<evidence type="ECO:0008006" key="4">
    <source>
        <dbReference type="Google" id="ProtNLM"/>
    </source>
</evidence>
<proteinExistence type="predicted"/>
<feature type="region of interest" description="Disordered" evidence="1">
    <location>
        <begin position="33"/>
        <end position="69"/>
    </location>
</feature>
<keyword evidence="3" id="KW-1185">Reference proteome</keyword>
<gene>
    <name evidence="2" type="ORF">CEXT_521211</name>
</gene>
<dbReference type="Proteomes" id="UP001054945">
    <property type="component" value="Unassembled WGS sequence"/>
</dbReference>
<name>A0AAV4WAS9_CAEEX</name>
<reference evidence="2 3" key="1">
    <citation type="submission" date="2021-06" db="EMBL/GenBank/DDBJ databases">
        <title>Caerostris extrusa draft genome.</title>
        <authorList>
            <person name="Kono N."/>
            <person name="Arakawa K."/>
        </authorList>
    </citation>
    <scope>NUCLEOTIDE SEQUENCE [LARGE SCALE GENOMIC DNA]</scope>
</reference>
<organism evidence="2 3">
    <name type="scientific">Caerostris extrusa</name>
    <name type="common">Bark spider</name>
    <name type="synonym">Caerostris bankana</name>
    <dbReference type="NCBI Taxonomy" id="172846"/>
    <lineage>
        <taxon>Eukaryota</taxon>
        <taxon>Metazoa</taxon>
        <taxon>Ecdysozoa</taxon>
        <taxon>Arthropoda</taxon>
        <taxon>Chelicerata</taxon>
        <taxon>Arachnida</taxon>
        <taxon>Araneae</taxon>
        <taxon>Araneomorphae</taxon>
        <taxon>Entelegynae</taxon>
        <taxon>Araneoidea</taxon>
        <taxon>Araneidae</taxon>
        <taxon>Caerostris</taxon>
    </lineage>
</organism>
<protein>
    <recommendedName>
        <fullName evidence="4">Ycf15</fullName>
    </recommendedName>
</protein>
<evidence type="ECO:0000313" key="3">
    <source>
        <dbReference type="Proteomes" id="UP001054945"/>
    </source>
</evidence>
<evidence type="ECO:0000313" key="2">
    <source>
        <dbReference type="EMBL" id="GIY78989.1"/>
    </source>
</evidence>